<organism evidence="3 4">
    <name type="scientific">Kribbella jejuensis</name>
    <dbReference type="NCBI Taxonomy" id="236068"/>
    <lineage>
        <taxon>Bacteria</taxon>
        <taxon>Bacillati</taxon>
        <taxon>Actinomycetota</taxon>
        <taxon>Actinomycetes</taxon>
        <taxon>Propionibacteriales</taxon>
        <taxon>Kribbellaceae</taxon>
        <taxon>Kribbella</taxon>
    </lineage>
</organism>
<proteinExistence type="predicted"/>
<evidence type="ECO:0000313" key="3">
    <source>
        <dbReference type="EMBL" id="TQJ12056.1"/>
    </source>
</evidence>
<feature type="compositionally biased region" description="Basic residues" evidence="1">
    <location>
        <begin position="274"/>
        <end position="293"/>
    </location>
</feature>
<sequence>MIKADPSNLLRSLTSTKLSDSLVAGSHSGAGERHNKGGRGDESLLLALRMLKTVPADAVAVLRAYPPMVVCFAAALTGTALVFDVFYLVASPGLTLELVYTVPVLAGLIAGLVAAADDVGLERRVLMRTVGVAVAFGITNAIVVAMIAAMTRTDPSNWAAGGQSVLFAACTVFAVALSIVACRKLIDALGIELSTRLPQRRPPRSPLAAAAVAAPRPRVSKEAAARVEPAPPPPPVVEPDEETIPLFVPPPPRIVDLDEARPVAPTGPVTPHISRSRRTTSRRPNKPGRRPGT</sequence>
<feature type="region of interest" description="Disordered" evidence="1">
    <location>
        <begin position="199"/>
        <end position="293"/>
    </location>
</feature>
<dbReference type="Proteomes" id="UP000316298">
    <property type="component" value="Unassembled WGS sequence"/>
</dbReference>
<comment type="caution">
    <text evidence="3">The sequence shown here is derived from an EMBL/GenBank/DDBJ whole genome shotgun (WGS) entry which is preliminary data.</text>
</comment>
<name>A0A542E9V9_9ACTN</name>
<keyword evidence="4" id="KW-1185">Reference proteome</keyword>
<accession>A0A542E9V9</accession>
<keyword evidence="2" id="KW-0812">Transmembrane</keyword>
<gene>
    <name evidence="3" type="ORF">FB475_4984</name>
</gene>
<feature type="compositionally biased region" description="Low complexity" evidence="1">
    <location>
        <begin position="206"/>
        <end position="217"/>
    </location>
</feature>
<feature type="transmembrane region" description="Helical" evidence="2">
    <location>
        <begin position="165"/>
        <end position="186"/>
    </location>
</feature>
<evidence type="ECO:0000256" key="2">
    <source>
        <dbReference type="SAM" id="Phobius"/>
    </source>
</evidence>
<evidence type="ECO:0000256" key="1">
    <source>
        <dbReference type="SAM" id="MobiDB-lite"/>
    </source>
</evidence>
<evidence type="ECO:0000313" key="4">
    <source>
        <dbReference type="Proteomes" id="UP000316298"/>
    </source>
</evidence>
<dbReference type="EMBL" id="VFMM01000002">
    <property type="protein sequence ID" value="TQJ12056.1"/>
    <property type="molecule type" value="Genomic_DNA"/>
</dbReference>
<feature type="transmembrane region" description="Helical" evidence="2">
    <location>
        <begin position="96"/>
        <end position="117"/>
    </location>
</feature>
<keyword evidence="2" id="KW-0472">Membrane</keyword>
<reference evidence="3 4" key="1">
    <citation type="submission" date="2019-06" db="EMBL/GenBank/DDBJ databases">
        <title>Sequencing the genomes of 1000 actinobacteria strains.</title>
        <authorList>
            <person name="Klenk H.-P."/>
        </authorList>
    </citation>
    <scope>NUCLEOTIDE SEQUENCE [LARGE SCALE GENOMIC DNA]</scope>
    <source>
        <strain evidence="3 4">DSM 17305</strain>
    </source>
</reference>
<protein>
    <recommendedName>
        <fullName evidence="5">Transmembrane protein</fullName>
    </recommendedName>
</protein>
<keyword evidence="2" id="KW-1133">Transmembrane helix</keyword>
<feature type="transmembrane region" description="Helical" evidence="2">
    <location>
        <begin position="69"/>
        <end position="90"/>
    </location>
</feature>
<dbReference type="AlphaFoldDB" id="A0A542E9V9"/>
<evidence type="ECO:0008006" key="5">
    <source>
        <dbReference type="Google" id="ProtNLM"/>
    </source>
</evidence>
<feature type="transmembrane region" description="Helical" evidence="2">
    <location>
        <begin position="129"/>
        <end position="150"/>
    </location>
</feature>